<accession>A0A1F5NWM3</accession>
<evidence type="ECO:0000313" key="4">
    <source>
        <dbReference type="Proteomes" id="UP000178892"/>
    </source>
</evidence>
<evidence type="ECO:0000256" key="2">
    <source>
        <dbReference type="ARBA" id="ARBA00022842"/>
    </source>
</evidence>
<dbReference type="GO" id="GO:0016787">
    <property type="term" value="F:hydrolase activity"/>
    <property type="evidence" value="ECO:0007669"/>
    <property type="project" value="UniProtKB-KW"/>
</dbReference>
<dbReference type="PANTHER" id="PTHR46470">
    <property type="entry name" value="N-ACYLNEURAMINATE-9-PHOSPHATASE"/>
    <property type="match status" value="1"/>
</dbReference>
<dbReference type="Pfam" id="PF13242">
    <property type="entry name" value="Hydrolase_like"/>
    <property type="match status" value="1"/>
</dbReference>
<dbReference type="STRING" id="1817825.A2720_02280"/>
<proteinExistence type="predicted"/>
<dbReference type="InterPro" id="IPR023214">
    <property type="entry name" value="HAD_sf"/>
</dbReference>
<evidence type="ECO:0000313" key="3">
    <source>
        <dbReference type="EMBL" id="OGE81720.1"/>
    </source>
</evidence>
<keyword evidence="2" id="KW-0460">Magnesium</keyword>
<dbReference type="EMBL" id="MFEL01000006">
    <property type="protein sequence ID" value="OGE81720.1"/>
    <property type="molecule type" value="Genomic_DNA"/>
</dbReference>
<sequence length="162" mass="18195">MDGIKAIIFDWARTLFDSDLKKEFPEAEAVLEHCKNKGYRLAVASLVSAHSNAPIQERNEQIAKSPLRKYFEIVKTVASTDTEGISDDKAVIFDQIVSGFGLNPSEILIVGDRTKRDIKYANQHGHPSVWLQKGMFAHEMPDEKIGQPTHIVHSLDELLLIL</sequence>
<gene>
    <name evidence="3" type="ORF">A2720_02280</name>
</gene>
<dbReference type="AlphaFoldDB" id="A0A1F5NWM3"/>
<organism evidence="3 4">
    <name type="scientific">Candidatus Doudnabacteria bacterium RIFCSPHIGHO2_01_FULL_46_24</name>
    <dbReference type="NCBI Taxonomy" id="1817825"/>
    <lineage>
        <taxon>Bacteria</taxon>
        <taxon>Candidatus Doudnaibacteriota</taxon>
    </lineage>
</organism>
<name>A0A1F5NWM3_9BACT</name>
<reference evidence="3 4" key="1">
    <citation type="journal article" date="2016" name="Nat. Commun.">
        <title>Thousands of microbial genomes shed light on interconnected biogeochemical processes in an aquifer system.</title>
        <authorList>
            <person name="Anantharaman K."/>
            <person name="Brown C.T."/>
            <person name="Hug L.A."/>
            <person name="Sharon I."/>
            <person name="Castelle C.J."/>
            <person name="Probst A.J."/>
            <person name="Thomas B.C."/>
            <person name="Singh A."/>
            <person name="Wilkins M.J."/>
            <person name="Karaoz U."/>
            <person name="Brodie E.L."/>
            <person name="Williams K.H."/>
            <person name="Hubbard S.S."/>
            <person name="Banfield J.F."/>
        </authorList>
    </citation>
    <scope>NUCLEOTIDE SEQUENCE [LARGE SCALE GENOMIC DNA]</scope>
</reference>
<comment type="caution">
    <text evidence="3">The sequence shown here is derived from an EMBL/GenBank/DDBJ whole genome shotgun (WGS) entry which is preliminary data.</text>
</comment>
<protein>
    <recommendedName>
        <fullName evidence="5">HAD family hydrolase</fullName>
    </recommendedName>
</protein>
<dbReference type="InterPro" id="IPR051400">
    <property type="entry name" value="HAD-like_hydrolase"/>
</dbReference>
<evidence type="ECO:0008006" key="5">
    <source>
        <dbReference type="Google" id="ProtNLM"/>
    </source>
</evidence>
<dbReference type="InterPro" id="IPR036412">
    <property type="entry name" value="HAD-like_sf"/>
</dbReference>
<dbReference type="Proteomes" id="UP000178892">
    <property type="component" value="Unassembled WGS sequence"/>
</dbReference>
<dbReference type="Gene3D" id="3.40.50.1000">
    <property type="entry name" value="HAD superfamily/HAD-like"/>
    <property type="match status" value="1"/>
</dbReference>
<keyword evidence="1" id="KW-0378">Hydrolase</keyword>
<dbReference type="SUPFAM" id="SSF56784">
    <property type="entry name" value="HAD-like"/>
    <property type="match status" value="1"/>
</dbReference>
<evidence type="ECO:0000256" key="1">
    <source>
        <dbReference type="ARBA" id="ARBA00022801"/>
    </source>
</evidence>